<keyword evidence="7" id="KW-1185">Reference proteome</keyword>
<evidence type="ECO:0000256" key="2">
    <source>
        <dbReference type="ARBA" id="ARBA00022729"/>
    </source>
</evidence>
<evidence type="ECO:0000256" key="4">
    <source>
        <dbReference type="SAM" id="SignalP"/>
    </source>
</evidence>
<sequence>MTDARQPARRRTRSLRTGSLGALALAALLGALAPPARAQGPAVQGPVISGDVVRIGVLADMSTGMADNFGTGSVTAARLALEDFGPTVLGKRIDLVSADHQSKPDVAMTLARRWFDQDGVDMITDLDNSAIALGVQALAKEKGRLALITGSGSTVITGAQCSPNGALWVIDTYALARTIAKPLVEGGEKSWFYVVADITLGKSFVADVTPVVTGGGGKVVGQVFHPLLSPDLSSQILQAQGSNAGVIALFNVGGDAINAVKQASEFGVLGGRQKLAGFYMTAVDVRALGLPVAGGMYVAEAFYWDQDEAARAFAKRFYERQRAMPNSYQAGVYSAVTHYLKAVREAGTDAPDAVMAKMRELPIEDFMTKGGRLRPDGRVIRDVSLFQVKRPEESKGEWDLLKRVATLPGAEAFRPIEASDCPLVRKP</sequence>
<feature type="chain" id="PRO_5046378048" description="Leucine-binding protein domain-containing protein" evidence="4">
    <location>
        <begin position="39"/>
        <end position="427"/>
    </location>
</feature>
<comment type="caution">
    <text evidence="6">The sequence shown here is derived from an EMBL/GenBank/DDBJ whole genome shotgun (WGS) entry which is preliminary data.</text>
</comment>
<dbReference type="CDD" id="cd06327">
    <property type="entry name" value="PBP1_SBP-like"/>
    <property type="match status" value="1"/>
</dbReference>
<reference evidence="6" key="1">
    <citation type="journal article" date="2021" name="Front. Microbiol.">
        <title>Comprehensive Comparative Genomics and Phenotyping of Methylobacterium Species.</title>
        <authorList>
            <person name="Alessa O."/>
            <person name="Ogura Y."/>
            <person name="Fujitani Y."/>
            <person name="Takami H."/>
            <person name="Hayashi T."/>
            <person name="Sahin N."/>
            <person name="Tani A."/>
        </authorList>
    </citation>
    <scope>NUCLEOTIDE SEQUENCE</scope>
    <source>
        <strain evidence="6">DSM 17168</strain>
    </source>
</reference>
<dbReference type="InterPro" id="IPR006311">
    <property type="entry name" value="TAT_signal"/>
</dbReference>
<evidence type="ECO:0000256" key="1">
    <source>
        <dbReference type="ARBA" id="ARBA00010062"/>
    </source>
</evidence>
<protein>
    <recommendedName>
        <fullName evidence="5">Leucine-binding protein domain-containing protein</fullName>
    </recommendedName>
</protein>
<dbReference type="InterPro" id="IPR051010">
    <property type="entry name" value="BCAA_transport"/>
</dbReference>
<comment type="similarity">
    <text evidence="1">Belongs to the leucine-binding protein family.</text>
</comment>
<dbReference type="PROSITE" id="PS51318">
    <property type="entry name" value="TAT"/>
    <property type="match status" value="1"/>
</dbReference>
<name>A0ABQ4SD27_9HYPH</name>
<evidence type="ECO:0000313" key="7">
    <source>
        <dbReference type="Proteomes" id="UP001055153"/>
    </source>
</evidence>
<proteinExistence type="inferred from homology"/>
<keyword evidence="3" id="KW-0813">Transport</keyword>
<feature type="domain" description="Leucine-binding protein" evidence="5">
    <location>
        <begin position="53"/>
        <end position="389"/>
    </location>
</feature>
<dbReference type="Proteomes" id="UP001055153">
    <property type="component" value="Unassembled WGS sequence"/>
</dbReference>
<accession>A0ABQ4SD27</accession>
<reference evidence="6" key="2">
    <citation type="submission" date="2021-08" db="EMBL/GenBank/DDBJ databases">
        <authorList>
            <person name="Tani A."/>
            <person name="Ola A."/>
            <person name="Ogura Y."/>
            <person name="Katsura K."/>
            <person name="Hayashi T."/>
        </authorList>
    </citation>
    <scope>NUCLEOTIDE SEQUENCE</scope>
    <source>
        <strain evidence="6">DSM 17168</strain>
    </source>
</reference>
<gene>
    <name evidence="6" type="ORF">GMJLKIPL_3051</name>
</gene>
<evidence type="ECO:0000259" key="5">
    <source>
        <dbReference type="Pfam" id="PF13458"/>
    </source>
</evidence>
<dbReference type="InterPro" id="IPR028082">
    <property type="entry name" value="Peripla_BP_I"/>
</dbReference>
<dbReference type="InterPro" id="IPR028081">
    <property type="entry name" value="Leu-bd"/>
</dbReference>
<keyword evidence="3" id="KW-0029">Amino-acid transport</keyword>
<dbReference type="Pfam" id="PF13458">
    <property type="entry name" value="Peripla_BP_6"/>
    <property type="match status" value="1"/>
</dbReference>
<feature type="signal peptide" evidence="4">
    <location>
        <begin position="1"/>
        <end position="38"/>
    </location>
</feature>
<evidence type="ECO:0000256" key="3">
    <source>
        <dbReference type="ARBA" id="ARBA00022970"/>
    </source>
</evidence>
<dbReference type="Gene3D" id="3.40.50.2300">
    <property type="match status" value="2"/>
</dbReference>
<dbReference type="PANTHER" id="PTHR30483">
    <property type="entry name" value="LEUCINE-SPECIFIC-BINDING PROTEIN"/>
    <property type="match status" value="1"/>
</dbReference>
<evidence type="ECO:0000313" key="6">
    <source>
        <dbReference type="EMBL" id="GJE01122.1"/>
    </source>
</evidence>
<dbReference type="PANTHER" id="PTHR30483:SF6">
    <property type="entry name" value="PERIPLASMIC BINDING PROTEIN OF ABC TRANSPORTER FOR NATURAL AMINO ACIDS"/>
    <property type="match status" value="1"/>
</dbReference>
<dbReference type="RefSeq" id="WP_238235926.1">
    <property type="nucleotide sequence ID" value="NZ_BPQQ01000034.1"/>
</dbReference>
<organism evidence="6 7">
    <name type="scientific">Methylobacterium isbiliense</name>
    <dbReference type="NCBI Taxonomy" id="315478"/>
    <lineage>
        <taxon>Bacteria</taxon>
        <taxon>Pseudomonadati</taxon>
        <taxon>Pseudomonadota</taxon>
        <taxon>Alphaproteobacteria</taxon>
        <taxon>Hyphomicrobiales</taxon>
        <taxon>Methylobacteriaceae</taxon>
        <taxon>Methylobacterium</taxon>
    </lineage>
</organism>
<dbReference type="EMBL" id="BPQQ01000034">
    <property type="protein sequence ID" value="GJE01122.1"/>
    <property type="molecule type" value="Genomic_DNA"/>
</dbReference>
<keyword evidence="2 4" id="KW-0732">Signal</keyword>
<dbReference type="SUPFAM" id="SSF53822">
    <property type="entry name" value="Periplasmic binding protein-like I"/>
    <property type="match status" value="1"/>
</dbReference>